<comment type="caution">
    <text evidence="2">The sequence shown here is derived from an EMBL/GenBank/DDBJ whole genome shotgun (WGS) entry which is preliminary data.</text>
</comment>
<evidence type="ECO:0000256" key="1">
    <source>
        <dbReference type="SAM" id="MobiDB-lite"/>
    </source>
</evidence>
<dbReference type="Proteomes" id="UP001176961">
    <property type="component" value="Unassembled WGS sequence"/>
</dbReference>
<gene>
    <name evidence="2" type="ORF">CYNAS_LOCUS4231</name>
</gene>
<dbReference type="EMBL" id="CATQJL010000039">
    <property type="protein sequence ID" value="CAJ0592248.1"/>
    <property type="molecule type" value="Genomic_DNA"/>
</dbReference>
<organism evidence="2 3">
    <name type="scientific">Cylicocyclus nassatus</name>
    <name type="common">Nematode worm</name>
    <dbReference type="NCBI Taxonomy" id="53992"/>
    <lineage>
        <taxon>Eukaryota</taxon>
        <taxon>Metazoa</taxon>
        <taxon>Ecdysozoa</taxon>
        <taxon>Nematoda</taxon>
        <taxon>Chromadorea</taxon>
        <taxon>Rhabditida</taxon>
        <taxon>Rhabditina</taxon>
        <taxon>Rhabditomorpha</taxon>
        <taxon>Strongyloidea</taxon>
        <taxon>Strongylidae</taxon>
        <taxon>Cylicocyclus</taxon>
    </lineage>
</organism>
<sequence>MFADVQADLAAMAELLLYERGIITKEKAYELADSKGLSDEEKQILADILDPVVPESTEETPEEETSEEE</sequence>
<evidence type="ECO:0000313" key="3">
    <source>
        <dbReference type="Proteomes" id="UP001176961"/>
    </source>
</evidence>
<keyword evidence="3" id="KW-1185">Reference proteome</keyword>
<name>A0AA36DUE4_CYLNA</name>
<reference evidence="2" key="1">
    <citation type="submission" date="2023-07" db="EMBL/GenBank/DDBJ databases">
        <authorList>
            <consortium name="CYATHOMIX"/>
        </authorList>
    </citation>
    <scope>NUCLEOTIDE SEQUENCE</scope>
    <source>
        <strain evidence="2">N/A</strain>
    </source>
</reference>
<proteinExistence type="predicted"/>
<feature type="region of interest" description="Disordered" evidence="1">
    <location>
        <begin position="48"/>
        <end position="69"/>
    </location>
</feature>
<dbReference type="AlphaFoldDB" id="A0AA36DUE4"/>
<protein>
    <submittedName>
        <fullName evidence="2">Uncharacterized protein</fullName>
    </submittedName>
</protein>
<accession>A0AA36DUE4</accession>
<feature type="compositionally biased region" description="Acidic residues" evidence="1">
    <location>
        <begin position="56"/>
        <end position="69"/>
    </location>
</feature>
<evidence type="ECO:0000313" key="2">
    <source>
        <dbReference type="EMBL" id="CAJ0592248.1"/>
    </source>
</evidence>